<comment type="similarity">
    <text evidence="5">Belongs to the OHCU decarboxylase family.</text>
</comment>
<evidence type="ECO:0000256" key="11">
    <source>
        <dbReference type="ARBA" id="ARBA00030624"/>
    </source>
</evidence>
<keyword evidence="16" id="KW-1185">Reference proteome</keyword>
<dbReference type="Proteomes" id="UP000502823">
    <property type="component" value="Unassembled WGS sequence"/>
</dbReference>
<dbReference type="UniPathway" id="UPA00394">
    <property type="reaction ID" value="UER00652"/>
</dbReference>
<dbReference type="SUPFAM" id="SSF158694">
    <property type="entry name" value="UraD-Like"/>
    <property type="match status" value="1"/>
</dbReference>
<name>A0A6L2PG81_COPFO</name>
<dbReference type="Pfam" id="PF09349">
    <property type="entry name" value="OHCU_decarbox"/>
    <property type="match status" value="1"/>
</dbReference>
<evidence type="ECO:0000256" key="5">
    <source>
        <dbReference type="ARBA" id="ARBA00005793"/>
    </source>
</evidence>
<comment type="pathway">
    <text evidence="4">Purine metabolism; urate degradation; (S)-allantoin from urate: step 3/3.</text>
</comment>
<dbReference type="OrthoDB" id="9970124at2759"/>
<sequence>MDGVLRVEEVNALGNEQFVWIFNNIVENYPQVASAICNQCPFTSADHLADAASNYLDLLPIHGKEEVLKLHPDLAGRLADEGKLTKDSLREQKSAGLHNLTPEEKAQIKQLNASYREKFGFPFVICARENKAEAILQGLQTRLHNSHEKELETGINEVKKICRLRVKDLVLS</sequence>
<dbReference type="NCBIfam" id="TIGR03164">
    <property type="entry name" value="UHCUDC"/>
    <property type="match status" value="1"/>
</dbReference>
<evidence type="ECO:0000256" key="8">
    <source>
        <dbReference type="ARBA" id="ARBA00022793"/>
    </source>
</evidence>
<reference evidence="14" key="1">
    <citation type="journal article" date="2020" name="J. Asia-Pac. Entomol.">
        <title>Draft genome sequence of the termite, Coptotermes formosanus: Genetic insights into the pyruvate dehydrogenase complex of the termite.</title>
        <authorList>
            <person name="Itakura S."/>
            <person name="Yosikawa Y."/>
            <person name="Togami Y."/>
            <person name="Umezawa K."/>
        </authorList>
    </citation>
    <scope>NUCLEOTIDE SEQUENCE</scope>
    <source>
        <tissue evidence="14">Head</tissue>
    </source>
</reference>
<comment type="catalytic activity">
    <reaction evidence="1">
        <text>5-hydroxy-2-oxo-4-ureido-2,5-dihydro-1H-imidazole-5-carboxylate + H(+) = (S)-allantoin + CO2</text>
        <dbReference type="Rhea" id="RHEA:26301"/>
        <dbReference type="ChEBI" id="CHEBI:15378"/>
        <dbReference type="ChEBI" id="CHEBI:15678"/>
        <dbReference type="ChEBI" id="CHEBI:16526"/>
        <dbReference type="ChEBI" id="CHEBI:58639"/>
        <dbReference type="EC" id="4.1.1.97"/>
    </reaction>
</comment>
<evidence type="ECO:0000256" key="3">
    <source>
        <dbReference type="ARBA" id="ARBA00004275"/>
    </source>
</evidence>
<comment type="caution">
    <text evidence="14">The sequence shown here is derived from an EMBL/GenBank/DDBJ whole genome shotgun (WGS) entry which is preliminary data.</text>
</comment>
<feature type="domain" description="Oxo-4-hydroxy-4-carboxy-5-ureidoimidazoline decarboxylase" evidence="13">
    <location>
        <begin position="11"/>
        <end position="166"/>
    </location>
</feature>
<dbReference type="PANTHER" id="PTHR43466:SF1">
    <property type="entry name" value="2-OXO-4-HYDROXY-4-CARBOXY-5-UREIDOIMIDAZOLINE DECARBOXYLASE-RELATED"/>
    <property type="match status" value="1"/>
</dbReference>
<keyword evidence="8" id="KW-0210">Decarboxylase</keyword>
<evidence type="ECO:0000256" key="2">
    <source>
        <dbReference type="ARBA" id="ARBA00002506"/>
    </source>
</evidence>
<dbReference type="GO" id="GO:0019628">
    <property type="term" value="P:urate catabolic process"/>
    <property type="evidence" value="ECO:0007669"/>
    <property type="project" value="UniProtKB-UniPathway"/>
</dbReference>
<evidence type="ECO:0000256" key="1">
    <source>
        <dbReference type="ARBA" id="ARBA00001163"/>
    </source>
</evidence>
<evidence type="ECO:0000256" key="10">
    <source>
        <dbReference type="ARBA" id="ARBA00023239"/>
    </source>
</evidence>
<evidence type="ECO:0000256" key="4">
    <source>
        <dbReference type="ARBA" id="ARBA00004754"/>
    </source>
</evidence>
<evidence type="ECO:0000259" key="13">
    <source>
        <dbReference type="Pfam" id="PF09349"/>
    </source>
</evidence>
<dbReference type="InterPro" id="IPR036778">
    <property type="entry name" value="OHCU_decarboxylase_sf"/>
</dbReference>
<accession>A0A6L2PG81</accession>
<dbReference type="EMBL" id="BLKM01001001">
    <property type="protein sequence ID" value="GFG39723.1"/>
    <property type="molecule type" value="Genomic_DNA"/>
</dbReference>
<dbReference type="GO" id="GO:0005777">
    <property type="term" value="C:peroxisome"/>
    <property type="evidence" value="ECO:0007669"/>
    <property type="project" value="UniProtKB-SubCell"/>
</dbReference>
<dbReference type="InParanoid" id="A0A6L2PG81"/>
<dbReference type="Gene3D" id="1.10.3330.10">
    <property type="entry name" value="Oxo-4-hydroxy-4-carboxy-5-ureidoimidazoline decarboxylase"/>
    <property type="match status" value="1"/>
</dbReference>
<evidence type="ECO:0000256" key="9">
    <source>
        <dbReference type="ARBA" id="ARBA00023140"/>
    </source>
</evidence>
<keyword evidence="10" id="KW-0456">Lyase</keyword>
<evidence type="ECO:0000256" key="6">
    <source>
        <dbReference type="ARBA" id="ARBA00012257"/>
    </source>
</evidence>
<reference evidence="16" key="2">
    <citation type="submission" date="2020-01" db="EMBL/GenBank/DDBJ databases">
        <title>Draft genome sequence of the Termite Coptotermes fromosanus.</title>
        <authorList>
            <person name="Itakura S."/>
            <person name="Yosikawa Y."/>
            <person name="Umezawa K."/>
        </authorList>
    </citation>
    <scope>NUCLEOTIDE SEQUENCE [LARGE SCALE GENOMIC DNA]</scope>
</reference>
<dbReference type="GO" id="GO:0051997">
    <property type="term" value="F:2-oxo-4-hydroxy-4-carboxy-5-ureidoimidazoline decarboxylase activity"/>
    <property type="evidence" value="ECO:0007669"/>
    <property type="project" value="UniProtKB-EC"/>
</dbReference>
<comment type="function">
    <text evidence="2">Catalyzes the stereoselective decarboxylation of 2-oxo-4-hydroxy-4-carboxy-5-ureidoimidazoline (OHCU) to (S)-allantoin.</text>
</comment>
<evidence type="ECO:0000313" key="15">
    <source>
        <dbReference type="EMBL" id="GFG39723.1"/>
    </source>
</evidence>
<keyword evidence="9" id="KW-0576">Peroxisome</keyword>
<protein>
    <recommendedName>
        <fullName evidence="6">2-oxo-4-hydroxy-4-carboxy-5-ureidoimidazoline decarboxylase</fullName>
        <ecNumber evidence="6">4.1.1.97</ecNumber>
    </recommendedName>
    <alternativeName>
        <fullName evidence="12">Parahox neighbor</fullName>
    </alternativeName>
    <alternativeName>
        <fullName evidence="11">Ureidoimidazoline (2-oxo-4-hydroxy-4-carboxy-5-) decarboxylase</fullName>
    </alternativeName>
</protein>
<dbReference type="EMBL" id="BLKM01006859">
    <property type="protein sequence ID" value="GFG29097.1"/>
    <property type="molecule type" value="Genomic_DNA"/>
</dbReference>
<dbReference type="InterPro" id="IPR017580">
    <property type="entry name" value="OHCU_decarboxylase-1"/>
</dbReference>
<evidence type="ECO:0000256" key="12">
    <source>
        <dbReference type="ARBA" id="ARBA00032116"/>
    </source>
</evidence>
<dbReference type="EC" id="4.1.1.97" evidence="6"/>
<evidence type="ECO:0000313" key="14">
    <source>
        <dbReference type="EMBL" id="GFG29097.1"/>
    </source>
</evidence>
<dbReference type="InterPro" id="IPR018020">
    <property type="entry name" value="OHCU_decarboxylase"/>
</dbReference>
<dbReference type="AlphaFoldDB" id="A0A6L2PG81"/>
<organism evidence="14 16">
    <name type="scientific">Coptotermes formosanus</name>
    <name type="common">Formosan subterranean termite</name>
    <dbReference type="NCBI Taxonomy" id="36987"/>
    <lineage>
        <taxon>Eukaryota</taxon>
        <taxon>Metazoa</taxon>
        <taxon>Ecdysozoa</taxon>
        <taxon>Arthropoda</taxon>
        <taxon>Hexapoda</taxon>
        <taxon>Insecta</taxon>
        <taxon>Pterygota</taxon>
        <taxon>Neoptera</taxon>
        <taxon>Polyneoptera</taxon>
        <taxon>Dictyoptera</taxon>
        <taxon>Blattodea</taxon>
        <taxon>Blattoidea</taxon>
        <taxon>Termitoidae</taxon>
        <taxon>Rhinotermitidae</taxon>
        <taxon>Coptotermes</taxon>
    </lineage>
</organism>
<proteinExistence type="inferred from homology"/>
<comment type="subcellular location">
    <subcellularLocation>
        <location evidence="3">Peroxisome</location>
    </subcellularLocation>
</comment>
<evidence type="ECO:0000256" key="7">
    <source>
        <dbReference type="ARBA" id="ARBA00022631"/>
    </source>
</evidence>
<dbReference type="FunFam" id="1.10.3330.10:FF:000001">
    <property type="entry name" value="2-oxo-4-hydroxy-4-carboxy-5-ureidoimidazoline decarboxylase"/>
    <property type="match status" value="1"/>
</dbReference>
<evidence type="ECO:0000313" key="16">
    <source>
        <dbReference type="Proteomes" id="UP000502823"/>
    </source>
</evidence>
<dbReference type="PANTHER" id="PTHR43466">
    <property type="entry name" value="2-OXO-4-HYDROXY-4-CARBOXY-5-UREIDOIMIDAZOLINE DECARBOXYLASE-RELATED"/>
    <property type="match status" value="1"/>
</dbReference>
<keyword evidence="7" id="KW-0659">Purine metabolism</keyword>
<gene>
    <name evidence="15" type="ORF">Cfor_00188</name>
    <name evidence="14" type="ORF">Cfor_00292</name>
</gene>
<dbReference type="GO" id="GO:0000255">
    <property type="term" value="P:allantoin metabolic process"/>
    <property type="evidence" value="ECO:0007669"/>
    <property type="project" value="InterPro"/>
</dbReference>
<dbReference type="GO" id="GO:0006144">
    <property type="term" value="P:purine nucleobase metabolic process"/>
    <property type="evidence" value="ECO:0007669"/>
    <property type="project" value="UniProtKB-KW"/>
</dbReference>